<accession>A0A5N5TAC9</accession>
<dbReference type="EMBL" id="SEYY01004973">
    <property type="protein sequence ID" value="KAB7503541.1"/>
    <property type="molecule type" value="Genomic_DNA"/>
</dbReference>
<dbReference type="GO" id="GO:0051087">
    <property type="term" value="F:protein-folding chaperone binding"/>
    <property type="evidence" value="ECO:0007669"/>
    <property type="project" value="InterPro"/>
</dbReference>
<dbReference type="InterPro" id="IPR008978">
    <property type="entry name" value="HSP20-like_chaperone"/>
</dbReference>
<dbReference type="InterPro" id="IPR044563">
    <property type="entry name" value="Sgt1-like"/>
</dbReference>
<feature type="domain" description="CS" evidence="1">
    <location>
        <begin position="62"/>
        <end position="104"/>
    </location>
</feature>
<protein>
    <recommendedName>
        <fullName evidence="1">CS domain-containing protein</fullName>
    </recommendedName>
</protein>
<dbReference type="Gene3D" id="2.60.40.790">
    <property type="match status" value="1"/>
</dbReference>
<name>A0A5N5TAC9_9CRUS</name>
<organism evidence="2 3">
    <name type="scientific">Armadillidium nasatum</name>
    <dbReference type="NCBI Taxonomy" id="96803"/>
    <lineage>
        <taxon>Eukaryota</taxon>
        <taxon>Metazoa</taxon>
        <taxon>Ecdysozoa</taxon>
        <taxon>Arthropoda</taxon>
        <taxon>Crustacea</taxon>
        <taxon>Multicrustacea</taxon>
        <taxon>Malacostraca</taxon>
        <taxon>Eumalacostraca</taxon>
        <taxon>Peracarida</taxon>
        <taxon>Isopoda</taxon>
        <taxon>Oniscidea</taxon>
        <taxon>Crinocheta</taxon>
        <taxon>Armadillidiidae</taxon>
        <taxon>Armadillidium</taxon>
    </lineage>
</organism>
<dbReference type="AlphaFoldDB" id="A0A5N5TAC9"/>
<proteinExistence type="predicted"/>
<dbReference type="OrthoDB" id="1898560at2759"/>
<dbReference type="InterPro" id="IPR007052">
    <property type="entry name" value="CS_dom"/>
</dbReference>
<evidence type="ECO:0000313" key="3">
    <source>
        <dbReference type="Proteomes" id="UP000326759"/>
    </source>
</evidence>
<comment type="caution">
    <text evidence="2">The sequence shown here is derived from an EMBL/GenBank/DDBJ whole genome shotgun (WGS) entry which is preliminary data.</text>
</comment>
<dbReference type="Proteomes" id="UP000326759">
    <property type="component" value="Unassembled WGS sequence"/>
</dbReference>
<dbReference type="Pfam" id="PF04969">
    <property type="entry name" value="CS"/>
    <property type="match status" value="1"/>
</dbReference>
<reference evidence="2 3" key="1">
    <citation type="journal article" date="2019" name="PLoS Biol.">
        <title>Sex chromosomes control vertical transmission of feminizing Wolbachia symbionts in an isopod.</title>
        <authorList>
            <person name="Becking T."/>
            <person name="Chebbi M.A."/>
            <person name="Giraud I."/>
            <person name="Moumen B."/>
            <person name="Laverre T."/>
            <person name="Caubet Y."/>
            <person name="Peccoud J."/>
            <person name="Gilbert C."/>
            <person name="Cordaux R."/>
        </authorList>
    </citation>
    <scope>NUCLEOTIDE SEQUENCE [LARGE SCALE GENOMIC DNA]</scope>
    <source>
        <strain evidence="2">ANa2</strain>
        <tissue evidence="2">Whole body excluding digestive tract and cuticle</tissue>
    </source>
</reference>
<gene>
    <name evidence="2" type="ORF">Anas_06318</name>
</gene>
<dbReference type="PANTHER" id="PTHR45862">
    <property type="entry name" value="PROTEIN SGT1 HOMOLOG"/>
    <property type="match status" value="1"/>
</dbReference>
<sequence>MHVGAGGTIGFILMGSFNEKYFFSSGVVSWNGLSARTEEKLELQFIKMENKSVINDGENKYRHDWYQTDSHVVVTLFIKNVNKDKLKITFEEKEIETKSTKKEFIRWESLERSPKEEKHEVKAEPKPAPSDLMILYQYYLLFYLGIVEI</sequence>
<keyword evidence="3" id="KW-1185">Reference proteome</keyword>
<evidence type="ECO:0000313" key="2">
    <source>
        <dbReference type="EMBL" id="KAB7503541.1"/>
    </source>
</evidence>
<evidence type="ECO:0000259" key="1">
    <source>
        <dbReference type="Pfam" id="PF04969"/>
    </source>
</evidence>
<dbReference type="SUPFAM" id="SSF49764">
    <property type="entry name" value="HSP20-like chaperones"/>
    <property type="match status" value="1"/>
</dbReference>